<dbReference type="GO" id="GO:0005743">
    <property type="term" value="C:mitochondrial inner membrane"/>
    <property type="evidence" value="ECO:0007669"/>
    <property type="project" value="UniProtKB-SubCell"/>
</dbReference>
<organism evidence="4 5">
    <name type="scientific">Pterulicium gracile</name>
    <dbReference type="NCBI Taxonomy" id="1884261"/>
    <lineage>
        <taxon>Eukaryota</taxon>
        <taxon>Fungi</taxon>
        <taxon>Dikarya</taxon>
        <taxon>Basidiomycota</taxon>
        <taxon>Agaricomycotina</taxon>
        <taxon>Agaricomycetes</taxon>
        <taxon>Agaricomycetidae</taxon>
        <taxon>Agaricales</taxon>
        <taxon>Pleurotineae</taxon>
        <taxon>Pterulaceae</taxon>
        <taxon>Pterulicium</taxon>
    </lineage>
</organism>
<comment type="function">
    <text evidence="3">Required for mitochondrial cytochrome c oxidase (COX) assembly and respiration.</text>
</comment>
<dbReference type="InterPro" id="IPR013892">
    <property type="entry name" value="Cyt_c_biogenesis_Cmc1-like"/>
</dbReference>
<dbReference type="AlphaFoldDB" id="A0A5C3QY27"/>
<evidence type="ECO:0000313" key="5">
    <source>
        <dbReference type="Proteomes" id="UP000305067"/>
    </source>
</evidence>
<evidence type="ECO:0000313" key="4">
    <source>
        <dbReference type="EMBL" id="TFL06916.1"/>
    </source>
</evidence>
<keyword evidence="3" id="KW-0472">Membrane</keyword>
<keyword evidence="3" id="KW-0496">Mitochondrion</keyword>
<proteinExistence type="inferred from homology"/>
<dbReference type="EMBL" id="ML178814">
    <property type="protein sequence ID" value="TFL06916.1"/>
    <property type="molecule type" value="Genomic_DNA"/>
</dbReference>
<comment type="subcellular location">
    <subcellularLocation>
        <location evidence="3">Mitochondrion inner membrane</location>
    </subcellularLocation>
</comment>
<gene>
    <name evidence="4" type="ORF">BDV98DRAFT_496179</name>
</gene>
<dbReference type="Pfam" id="PF08583">
    <property type="entry name" value="Cmc1"/>
    <property type="match status" value="1"/>
</dbReference>
<keyword evidence="2" id="KW-1015">Disulfide bond</keyword>
<keyword evidence="3" id="KW-0143">Chaperone</keyword>
<comment type="similarity">
    <text evidence="1 3">Belongs to the CMC family.</text>
</comment>
<keyword evidence="5" id="KW-1185">Reference proteome</keyword>
<name>A0A5C3QY27_9AGAR</name>
<keyword evidence="3" id="KW-0999">Mitochondrion inner membrane</keyword>
<evidence type="ECO:0000256" key="1">
    <source>
        <dbReference type="ARBA" id="ARBA00007347"/>
    </source>
</evidence>
<sequence>VCREFIEALEACHLSTFAKFTGGCNKQKDLLNGCLRKERNARSAEHLEKSKVRNAHMKEVWREFHEDD</sequence>
<evidence type="ECO:0000256" key="2">
    <source>
        <dbReference type="ARBA" id="ARBA00023157"/>
    </source>
</evidence>
<dbReference type="OrthoDB" id="532630at2759"/>
<dbReference type="STRING" id="1884261.A0A5C3QY27"/>
<reference evidence="4 5" key="1">
    <citation type="journal article" date="2019" name="Nat. Ecol. Evol.">
        <title>Megaphylogeny resolves global patterns of mushroom evolution.</title>
        <authorList>
            <person name="Varga T."/>
            <person name="Krizsan K."/>
            <person name="Foldi C."/>
            <person name="Dima B."/>
            <person name="Sanchez-Garcia M."/>
            <person name="Sanchez-Ramirez S."/>
            <person name="Szollosi G.J."/>
            <person name="Szarkandi J.G."/>
            <person name="Papp V."/>
            <person name="Albert L."/>
            <person name="Andreopoulos W."/>
            <person name="Angelini C."/>
            <person name="Antonin V."/>
            <person name="Barry K.W."/>
            <person name="Bougher N.L."/>
            <person name="Buchanan P."/>
            <person name="Buyck B."/>
            <person name="Bense V."/>
            <person name="Catcheside P."/>
            <person name="Chovatia M."/>
            <person name="Cooper J."/>
            <person name="Damon W."/>
            <person name="Desjardin D."/>
            <person name="Finy P."/>
            <person name="Geml J."/>
            <person name="Haridas S."/>
            <person name="Hughes K."/>
            <person name="Justo A."/>
            <person name="Karasinski D."/>
            <person name="Kautmanova I."/>
            <person name="Kiss B."/>
            <person name="Kocsube S."/>
            <person name="Kotiranta H."/>
            <person name="LaButti K.M."/>
            <person name="Lechner B.E."/>
            <person name="Liimatainen K."/>
            <person name="Lipzen A."/>
            <person name="Lukacs Z."/>
            <person name="Mihaltcheva S."/>
            <person name="Morgado L.N."/>
            <person name="Niskanen T."/>
            <person name="Noordeloos M.E."/>
            <person name="Ohm R.A."/>
            <person name="Ortiz-Santana B."/>
            <person name="Ovrebo C."/>
            <person name="Racz N."/>
            <person name="Riley R."/>
            <person name="Savchenko A."/>
            <person name="Shiryaev A."/>
            <person name="Soop K."/>
            <person name="Spirin V."/>
            <person name="Szebenyi C."/>
            <person name="Tomsovsky M."/>
            <person name="Tulloss R.E."/>
            <person name="Uehling J."/>
            <person name="Grigoriev I.V."/>
            <person name="Vagvolgyi C."/>
            <person name="Papp T."/>
            <person name="Martin F.M."/>
            <person name="Miettinen O."/>
            <person name="Hibbett D.S."/>
            <person name="Nagy L.G."/>
        </authorList>
    </citation>
    <scope>NUCLEOTIDE SEQUENCE [LARGE SCALE GENOMIC DNA]</scope>
    <source>
        <strain evidence="4 5">CBS 309.79</strain>
    </source>
</reference>
<feature type="non-terminal residue" evidence="4">
    <location>
        <position position="1"/>
    </location>
</feature>
<protein>
    <recommendedName>
        <fullName evidence="3">COX assembly mitochondrial protein</fullName>
    </recommendedName>
</protein>
<evidence type="ECO:0000256" key="3">
    <source>
        <dbReference type="RuleBase" id="RU364104"/>
    </source>
</evidence>
<accession>A0A5C3QY27</accession>
<dbReference type="Proteomes" id="UP000305067">
    <property type="component" value="Unassembled WGS sequence"/>
</dbReference>